<evidence type="ECO:0008006" key="4">
    <source>
        <dbReference type="Google" id="ProtNLM"/>
    </source>
</evidence>
<evidence type="ECO:0000313" key="3">
    <source>
        <dbReference type="Proteomes" id="UP001487740"/>
    </source>
</evidence>
<name>A0AAW0T3X8_SCYPA</name>
<dbReference type="GO" id="GO:0004190">
    <property type="term" value="F:aspartic-type endopeptidase activity"/>
    <property type="evidence" value="ECO:0007669"/>
    <property type="project" value="InterPro"/>
</dbReference>
<dbReference type="GO" id="GO:0006508">
    <property type="term" value="P:proteolysis"/>
    <property type="evidence" value="ECO:0007669"/>
    <property type="project" value="InterPro"/>
</dbReference>
<dbReference type="AlphaFoldDB" id="A0AAW0T3X8"/>
<accession>A0AAW0T3X8</accession>
<comment type="caution">
    <text evidence="2">The sequence shown here is derived from an EMBL/GenBank/DDBJ whole genome shotgun (WGS) entry which is preliminary data.</text>
</comment>
<dbReference type="Proteomes" id="UP001487740">
    <property type="component" value="Unassembled WGS sequence"/>
</dbReference>
<dbReference type="PROSITE" id="PS00141">
    <property type="entry name" value="ASP_PROTEASE"/>
    <property type="match status" value="1"/>
</dbReference>
<protein>
    <recommendedName>
        <fullName evidence="4">Peptidase A2 domain-containing protein</fullName>
    </recommendedName>
</protein>
<evidence type="ECO:0000256" key="1">
    <source>
        <dbReference type="SAM" id="MobiDB-lite"/>
    </source>
</evidence>
<dbReference type="InterPro" id="IPR001969">
    <property type="entry name" value="Aspartic_peptidase_AS"/>
</dbReference>
<evidence type="ECO:0000313" key="2">
    <source>
        <dbReference type="EMBL" id="KAK8382270.1"/>
    </source>
</evidence>
<sequence length="412" mass="45162">MEIFDYPAYHGAVSILSQGTSTYAGTHSIPPQPAGLYCLFTPFSGIYKSRLSADLRRRQENEESRREEDLRRRQEEEERRRVVESRREAVEARYREGNERFMALLQMMSTQAMPAQHLSSSSYSLDPMSALSPQPITLQSPGKRRDKAPSSLQQVCSRQRGKPPSAETTNPASVAPASTCPVSALPPTAPATTADARAIGQGLPGALPRKSSVAPARRLNIMTGAAERKRRITDRTAHTPAQTSSCRRVTHGPASNAMTPKPVCIYLTHGGSTSHLQILSDTGADVIVIGQRHLGMLQIPRSSLQPLSPVYTLTADGSEMAPPLGCFQATLRLGQWSYVAQIQVHEGIQIPLLFNSHCKELAIISPEFPKPILKSNMLTSVANCPSLPPRSHLLRRSTFFVSSRTCCSSRRI</sequence>
<gene>
    <name evidence="2" type="ORF">O3P69_015299</name>
</gene>
<feature type="region of interest" description="Disordered" evidence="1">
    <location>
        <begin position="118"/>
        <end position="191"/>
    </location>
</feature>
<feature type="region of interest" description="Disordered" evidence="1">
    <location>
        <begin position="55"/>
        <end position="88"/>
    </location>
</feature>
<organism evidence="2 3">
    <name type="scientific">Scylla paramamosain</name>
    <name type="common">Mud crab</name>
    <dbReference type="NCBI Taxonomy" id="85552"/>
    <lineage>
        <taxon>Eukaryota</taxon>
        <taxon>Metazoa</taxon>
        <taxon>Ecdysozoa</taxon>
        <taxon>Arthropoda</taxon>
        <taxon>Crustacea</taxon>
        <taxon>Multicrustacea</taxon>
        <taxon>Malacostraca</taxon>
        <taxon>Eumalacostraca</taxon>
        <taxon>Eucarida</taxon>
        <taxon>Decapoda</taxon>
        <taxon>Pleocyemata</taxon>
        <taxon>Brachyura</taxon>
        <taxon>Eubrachyura</taxon>
        <taxon>Portunoidea</taxon>
        <taxon>Portunidae</taxon>
        <taxon>Portuninae</taxon>
        <taxon>Scylla</taxon>
    </lineage>
</organism>
<proteinExistence type="predicted"/>
<keyword evidence="3" id="KW-1185">Reference proteome</keyword>
<feature type="compositionally biased region" description="Low complexity" evidence="1">
    <location>
        <begin position="118"/>
        <end position="132"/>
    </location>
</feature>
<reference evidence="2 3" key="1">
    <citation type="submission" date="2023-03" db="EMBL/GenBank/DDBJ databases">
        <title>High-quality genome of Scylla paramamosain provides insights in environmental adaptation.</title>
        <authorList>
            <person name="Zhang L."/>
        </authorList>
    </citation>
    <scope>NUCLEOTIDE SEQUENCE [LARGE SCALE GENOMIC DNA]</scope>
    <source>
        <strain evidence="2">LZ_2023a</strain>
        <tissue evidence="2">Muscle</tissue>
    </source>
</reference>
<dbReference type="EMBL" id="JARAKH010000039">
    <property type="protein sequence ID" value="KAK8382270.1"/>
    <property type="molecule type" value="Genomic_DNA"/>
</dbReference>